<evidence type="ECO:0000256" key="1">
    <source>
        <dbReference type="PROSITE-ProRule" id="PRU00339"/>
    </source>
</evidence>
<dbReference type="Pfam" id="PF13181">
    <property type="entry name" value="TPR_8"/>
    <property type="match status" value="2"/>
</dbReference>
<dbReference type="PROSITE" id="PS50293">
    <property type="entry name" value="TPR_REGION"/>
    <property type="match status" value="1"/>
</dbReference>
<evidence type="ECO:0000313" key="2">
    <source>
        <dbReference type="EMBL" id="MBT0663917.1"/>
    </source>
</evidence>
<dbReference type="RefSeq" id="WP_214170693.1">
    <property type="nucleotide sequence ID" value="NZ_JAHCVJ010000002.1"/>
</dbReference>
<feature type="repeat" description="TPR" evidence="1">
    <location>
        <begin position="30"/>
        <end position="63"/>
    </location>
</feature>
<protein>
    <submittedName>
        <fullName evidence="2">Tetratricopeptide repeat protein</fullName>
    </submittedName>
</protein>
<feature type="repeat" description="TPR" evidence="1">
    <location>
        <begin position="132"/>
        <end position="165"/>
    </location>
</feature>
<dbReference type="SMART" id="SM00028">
    <property type="entry name" value="TPR"/>
    <property type="match status" value="5"/>
</dbReference>
<accession>A0AAW4L172</accession>
<comment type="caution">
    <text evidence="2">The sequence shown here is derived from an EMBL/GenBank/DDBJ whole genome shotgun (WGS) entry which is preliminary data.</text>
</comment>
<dbReference type="Gene3D" id="1.25.40.10">
    <property type="entry name" value="Tetratricopeptide repeat domain"/>
    <property type="match status" value="2"/>
</dbReference>
<keyword evidence="1" id="KW-0802">TPR repeat</keyword>
<dbReference type="Proteomes" id="UP000811899">
    <property type="component" value="Unassembled WGS sequence"/>
</dbReference>
<name>A0AAW4L172_9BACT</name>
<dbReference type="InterPro" id="IPR011990">
    <property type="entry name" value="TPR-like_helical_dom_sf"/>
</dbReference>
<dbReference type="PANTHER" id="PTHR12558:SF13">
    <property type="entry name" value="CELL DIVISION CYCLE PROTEIN 27 HOMOLOG"/>
    <property type="match status" value="1"/>
</dbReference>
<gene>
    <name evidence="2" type="ORF">KI809_06335</name>
</gene>
<dbReference type="AlphaFoldDB" id="A0AAW4L172"/>
<reference evidence="2 3" key="1">
    <citation type="submission" date="2021-05" db="EMBL/GenBank/DDBJ databases">
        <title>The draft genome of Geobacter pelophilus DSM 12255.</title>
        <authorList>
            <person name="Xu Z."/>
            <person name="Masuda Y."/>
            <person name="Itoh H."/>
            <person name="Senoo K."/>
        </authorList>
    </citation>
    <scope>NUCLEOTIDE SEQUENCE [LARGE SCALE GENOMIC DNA]</scope>
    <source>
        <strain evidence="2 3">DSM 12255</strain>
    </source>
</reference>
<proteinExistence type="predicted"/>
<dbReference type="PROSITE" id="PS50005">
    <property type="entry name" value="TPR"/>
    <property type="match status" value="5"/>
</dbReference>
<feature type="repeat" description="TPR" evidence="1">
    <location>
        <begin position="64"/>
        <end position="97"/>
    </location>
</feature>
<evidence type="ECO:0000313" key="3">
    <source>
        <dbReference type="Proteomes" id="UP000811899"/>
    </source>
</evidence>
<dbReference type="Pfam" id="PF13432">
    <property type="entry name" value="TPR_16"/>
    <property type="match status" value="1"/>
</dbReference>
<feature type="repeat" description="TPR" evidence="1">
    <location>
        <begin position="166"/>
        <end position="199"/>
    </location>
</feature>
<sequence length="402" mass="44075">MATTSDNGTSLFLAILPTAETQQAQRASLANNQLIAGVRMLQKSRPDEAIKFFKKAVALDSSNVDAYTYLGNTYLSQKKNKEAIDTYKKLVAMKPFDKDAAVNLGNAYAQDKKYADAEKSYKKAVSISPNDKLAHYSLGQTYLLQNKLKDAETEFLKVSRIAPRDANGFYALGQTYNKMGKFDAAITNLKQALSLKHENFTLAETELGYAYAGKGDDYNLERQITKLKKIDSTAALELQAATLKPKFTNVSAGSYDPFLPTLGPNTTLEMLTATDPKHTLSQANASKTFTMDFQFNSDMDPVSVQSLANWQIRKANGGAAGYYNYGYTPNPQKEANLPIIKSVAYNVTSRLATVTFSLKQNADVSAVIDPSHLVFKFSGKNIDGKAMDSTGDEFDGFAGKPF</sequence>
<dbReference type="EMBL" id="JAHCVJ010000002">
    <property type="protein sequence ID" value="MBT0663917.1"/>
    <property type="molecule type" value="Genomic_DNA"/>
</dbReference>
<keyword evidence="3" id="KW-1185">Reference proteome</keyword>
<dbReference type="InterPro" id="IPR019734">
    <property type="entry name" value="TPR_rpt"/>
</dbReference>
<dbReference type="SUPFAM" id="SSF48452">
    <property type="entry name" value="TPR-like"/>
    <property type="match status" value="1"/>
</dbReference>
<feature type="repeat" description="TPR" evidence="1">
    <location>
        <begin position="98"/>
        <end position="131"/>
    </location>
</feature>
<dbReference type="PANTHER" id="PTHR12558">
    <property type="entry name" value="CELL DIVISION CYCLE 16,23,27"/>
    <property type="match status" value="1"/>
</dbReference>
<organism evidence="2 3">
    <name type="scientific">Geoanaerobacter pelophilus</name>
    <dbReference type="NCBI Taxonomy" id="60036"/>
    <lineage>
        <taxon>Bacteria</taxon>
        <taxon>Pseudomonadati</taxon>
        <taxon>Thermodesulfobacteriota</taxon>
        <taxon>Desulfuromonadia</taxon>
        <taxon>Geobacterales</taxon>
        <taxon>Geobacteraceae</taxon>
        <taxon>Geoanaerobacter</taxon>
    </lineage>
</organism>